<evidence type="ECO:0000256" key="1">
    <source>
        <dbReference type="SAM" id="MobiDB-lite"/>
    </source>
</evidence>
<dbReference type="AlphaFoldDB" id="M2XWF0"/>
<proteinExistence type="predicted"/>
<dbReference type="RefSeq" id="WP_006214064.1">
    <property type="nucleotide sequence ID" value="NZ_ANHZ02000005.1"/>
</dbReference>
<gene>
    <name evidence="2" type="ORF">C884_02057</name>
</gene>
<dbReference type="Proteomes" id="UP000009877">
    <property type="component" value="Unassembled WGS sequence"/>
</dbReference>
<keyword evidence="3" id="KW-1185">Reference proteome</keyword>
<reference evidence="2 3" key="1">
    <citation type="journal article" date="2014" name="Genome Announc.">
        <title>Draft Genome Sequence of Kocuria palustris PEL.</title>
        <authorList>
            <person name="Sharma G."/>
            <person name="Khatri I."/>
            <person name="Subramanian S."/>
        </authorList>
    </citation>
    <scope>NUCLEOTIDE SEQUENCE [LARGE SCALE GENOMIC DNA]</scope>
    <source>
        <strain evidence="2 3">PEL</strain>
    </source>
</reference>
<accession>M2XWF0</accession>
<organism evidence="2 3">
    <name type="scientific">Kocuria palustris PEL</name>
    <dbReference type="NCBI Taxonomy" id="1236550"/>
    <lineage>
        <taxon>Bacteria</taxon>
        <taxon>Bacillati</taxon>
        <taxon>Actinomycetota</taxon>
        <taxon>Actinomycetes</taxon>
        <taxon>Micrococcales</taxon>
        <taxon>Micrococcaceae</taxon>
        <taxon>Kocuria</taxon>
    </lineage>
</organism>
<feature type="region of interest" description="Disordered" evidence="1">
    <location>
        <begin position="1"/>
        <end position="24"/>
    </location>
</feature>
<name>M2XWF0_9MICC</name>
<evidence type="ECO:0000313" key="2">
    <source>
        <dbReference type="EMBL" id="EME37143.1"/>
    </source>
</evidence>
<sequence length="227" mass="23645">MFSHPAAPIPPQQPQGSKVAGTPALDADWAAAATRWEPEIRPASPAHWSWLRWAWEQLDGDLPSSAAPASGAAEGSEAAAQGDAALLDASLALLTAFLQAADGDAEVLSGAEAEAPDGTTLRGAPRAAAVAEELAARCGTTLGFAQLWSLARPEELQEDPWAELGGDPAEADQETEVVDVPGEEARRRPLFPLDSDDIAWIVSGSMTPAKDSTWRWFSGLAAGAAQS</sequence>
<protein>
    <submittedName>
        <fullName evidence="2">Uncharacterized protein</fullName>
    </submittedName>
</protein>
<evidence type="ECO:0000313" key="3">
    <source>
        <dbReference type="Proteomes" id="UP000009877"/>
    </source>
</evidence>
<dbReference type="EMBL" id="ANHZ02000005">
    <property type="protein sequence ID" value="EME37143.1"/>
    <property type="molecule type" value="Genomic_DNA"/>
</dbReference>
<comment type="caution">
    <text evidence="2">The sequence shown here is derived from an EMBL/GenBank/DDBJ whole genome shotgun (WGS) entry which is preliminary data.</text>
</comment>